<dbReference type="Proteomes" id="UP001207228">
    <property type="component" value="Unassembled WGS sequence"/>
</dbReference>
<reference evidence="1 2" key="1">
    <citation type="submission" date="2022-11" db="EMBL/GenBank/DDBJ databases">
        <title>The characterization of three novel Bacteroidetes species and genomic analysis of their roles in tidal elemental geochemical cycles.</title>
        <authorList>
            <person name="Ma K.-J."/>
        </authorList>
    </citation>
    <scope>NUCLEOTIDE SEQUENCE [LARGE SCALE GENOMIC DNA]</scope>
    <source>
        <strain evidence="1 2">M82</strain>
    </source>
</reference>
<proteinExistence type="predicted"/>
<keyword evidence="2" id="KW-1185">Reference proteome</keyword>
<gene>
    <name evidence="1" type="ORF">OO017_16670</name>
</gene>
<evidence type="ECO:0000313" key="2">
    <source>
        <dbReference type="Proteomes" id="UP001207228"/>
    </source>
</evidence>
<protein>
    <recommendedName>
        <fullName evidence="3">STAS/SEC14 domain-containing protein</fullName>
    </recommendedName>
</protein>
<evidence type="ECO:0000313" key="1">
    <source>
        <dbReference type="EMBL" id="MCX2741595.1"/>
    </source>
</evidence>
<dbReference type="EMBL" id="JAPFQO010000011">
    <property type="protein sequence ID" value="MCX2741595.1"/>
    <property type="molecule type" value="Genomic_DNA"/>
</dbReference>
<dbReference type="RefSeq" id="WP_266053832.1">
    <property type="nucleotide sequence ID" value="NZ_JAPFQO010000011.1"/>
</dbReference>
<accession>A0ABT3RK70</accession>
<evidence type="ECO:0008006" key="3">
    <source>
        <dbReference type="Google" id="ProtNLM"/>
    </source>
</evidence>
<name>A0ABT3RK70_9BACT</name>
<comment type="caution">
    <text evidence="1">The sequence shown here is derived from an EMBL/GenBank/DDBJ whole genome shotgun (WGS) entry which is preliminary data.</text>
</comment>
<organism evidence="1 2">
    <name type="scientific">Pontibacter anaerobius</name>
    <dbReference type="NCBI Taxonomy" id="2993940"/>
    <lineage>
        <taxon>Bacteria</taxon>
        <taxon>Pseudomonadati</taxon>
        <taxon>Bacteroidota</taxon>
        <taxon>Cytophagia</taxon>
        <taxon>Cytophagales</taxon>
        <taxon>Hymenobacteraceae</taxon>
        <taxon>Pontibacter</taxon>
    </lineage>
</organism>
<sequence length="135" mass="15437">MSLEKKYDSGFYKIEVDTDRNLLKSVWLRPVSTEELIAGGTKLYEVLRECKVEKAIADARILTSLSTESKDWMSSKFYELLSQTQLKRLARVLPSEVYHRIALESVVTRAEALGVTKFDVKNFTSPAEALTWLMN</sequence>